<dbReference type="OrthoDB" id="1025000at2759"/>
<name>A0A3N6RUW9_BRACR</name>
<gene>
    <name evidence="1" type="ORF">F2Q69_00014215</name>
</gene>
<dbReference type="AlphaFoldDB" id="A0A3N6RUW9"/>
<evidence type="ECO:0000313" key="1">
    <source>
        <dbReference type="EMBL" id="KAF3559765.1"/>
    </source>
</evidence>
<evidence type="ECO:0000313" key="2">
    <source>
        <dbReference type="Proteomes" id="UP000712600"/>
    </source>
</evidence>
<dbReference type="EMBL" id="QGKX02000996">
    <property type="protein sequence ID" value="KAF3559765.1"/>
    <property type="molecule type" value="Genomic_DNA"/>
</dbReference>
<dbReference type="Proteomes" id="UP000712600">
    <property type="component" value="Unassembled WGS sequence"/>
</dbReference>
<reference evidence="1" key="1">
    <citation type="submission" date="2019-12" db="EMBL/GenBank/DDBJ databases">
        <title>Genome sequencing and annotation of Brassica cretica.</title>
        <authorList>
            <person name="Studholme D.J."/>
            <person name="Sarris P."/>
        </authorList>
    </citation>
    <scope>NUCLEOTIDE SEQUENCE</scope>
    <source>
        <strain evidence="1">PFS-109/04</strain>
        <tissue evidence="1">Leaf</tissue>
    </source>
</reference>
<protein>
    <submittedName>
        <fullName evidence="1">Uncharacterized protein</fullName>
    </submittedName>
</protein>
<proteinExistence type="predicted"/>
<sequence length="72" mass="7905">MGQMGLSKLRPRKVPGPLFRRDAASVTRESCGWRDTFGLRRVCGGAYVVSPPNDTMAVVLTQPLFTGVLNRI</sequence>
<accession>A0A3N6RUW9</accession>
<comment type="caution">
    <text evidence="1">The sequence shown here is derived from an EMBL/GenBank/DDBJ whole genome shotgun (WGS) entry which is preliminary data.</text>
</comment>
<organism evidence="1 2">
    <name type="scientific">Brassica cretica</name>
    <name type="common">Mustard</name>
    <dbReference type="NCBI Taxonomy" id="69181"/>
    <lineage>
        <taxon>Eukaryota</taxon>
        <taxon>Viridiplantae</taxon>
        <taxon>Streptophyta</taxon>
        <taxon>Embryophyta</taxon>
        <taxon>Tracheophyta</taxon>
        <taxon>Spermatophyta</taxon>
        <taxon>Magnoliopsida</taxon>
        <taxon>eudicotyledons</taxon>
        <taxon>Gunneridae</taxon>
        <taxon>Pentapetalae</taxon>
        <taxon>rosids</taxon>
        <taxon>malvids</taxon>
        <taxon>Brassicales</taxon>
        <taxon>Brassicaceae</taxon>
        <taxon>Brassiceae</taxon>
        <taxon>Brassica</taxon>
    </lineage>
</organism>